<dbReference type="InterPro" id="IPR050228">
    <property type="entry name" value="Carboxylesterase_BioH"/>
</dbReference>
<dbReference type="EMBL" id="RKLO01000004">
    <property type="protein sequence ID" value="RVW01927.1"/>
    <property type="molecule type" value="Genomic_DNA"/>
</dbReference>
<dbReference type="InterPro" id="IPR029058">
    <property type="entry name" value="AB_hydrolase_fold"/>
</dbReference>
<keyword evidence="2" id="KW-0378">Hydrolase</keyword>
<reference evidence="2 3" key="1">
    <citation type="submission" date="2018-11" db="EMBL/GenBank/DDBJ databases">
        <title>Rhodococcus spongicola sp. nov. and Rhodococcus xishaensis sp. nov. from marine sponges.</title>
        <authorList>
            <person name="Li L."/>
            <person name="Lin H.W."/>
        </authorList>
    </citation>
    <scope>NUCLEOTIDE SEQUENCE [LARGE SCALE GENOMIC DNA]</scope>
    <source>
        <strain evidence="2 3">LHW51113</strain>
    </source>
</reference>
<dbReference type="InterPro" id="IPR000073">
    <property type="entry name" value="AB_hydrolase_1"/>
</dbReference>
<accession>A0A438ATE4</accession>
<evidence type="ECO:0000313" key="3">
    <source>
        <dbReference type="Proteomes" id="UP000283479"/>
    </source>
</evidence>
<dbReference type="Pfam" id="PF12697">
    <property type="entry name" value="Abhydrolase_6"/>
    <property type="match status" value="1"/>
</dbReference>
<name>A0A438ATE4_9NOCA</name>
<protein>
    <submittedName>
        <fullName evidence="2">Alpha/beta hydrolase</fullName>
    </submittedName>
</protein>
<sequence>MPDFPAAEPPTPSTSNVPPVMFIHGLWLAASSWDAWRAKFGEAGYRTLAPTWPGESVNVADTRGHAEDQAGNGIDEITAHFAAAIAPLAQKPIVIGHSFGGLIAQKLLAADVVAAAVAIDSPQIQGVKALPFAQLRSSFPVLGNPANAKRCVTLTPDAFAYRLGNTLERTESDELYEHWSIPSPGRPLFQAAFANLQPDSPAHVDTDVERGPLLILGGGRDHTVPESVSRSTHHRYRKARTDNDYVVFDDRGHSLTVDHGWPEVADTVLEWLTEKGFGAVVGR</sequence>
<proteinExistence type="predicted"/>
<feature type="domain" description="AB hydrolase-1" evidence="1">
    <location>
        <begin position="20"/>
        <end position="266"/>
    </location>
</feature>
<dbReference type="Proteomes" id="UP000283479">
    <property type="component" value="Unassembled WGS sequence"/>
</dbReference>
<dbReference type="GO" id="GO:0016787">
    <property type="term" value="F:hydrolase activity"/>
    <property type="evidence" value="ECO:0007669"/>
    <property type="project" value="UniProtKB-KW"/>
</dbReference>
<dbReference type="PANTHER" id="PTHR43194">
    <property type="entry name" value="HYDROLASE ALPHA/BETA FOLD FAMILY"/>
    <property type="match status" value="1"/>
</dbReference>
<gene>
    <name evidence="2" type="ORF">EGT50_10730</name>
</gene>
<dbReference type="OrthoDB" id="3810256at2"/>
<dbReference type="SUPFAM" id="SSF53474">
    <property type="entry name" value="alpha/beta-Hydrolases"/>
    <property type="match status" value="1"/>
</dbReference>
<dbReference type="AlphaFoldDB" id="A0A438ATE4"/>
<dbReference type="PANTHER" id="PTHR43194:SF2">
    <property type="entry name" value="PEROXISOMAL MEMBRANE PROTEIN LPX1"/>
    <property type="match status" value="1"/>
</dbReference>
<dbReference type="Gene3D" id="3.40.50.1820">
    <property type="entry name" value="alpha/beta hydrolase"/>
    <property type="match status" value="1"/>
</dbReference>
<evidence type="ECO:0000313" key="2">
    <source>
        <dbReference type="EMBL" id="RVW01927.1"/>
    </source>
</evidence>
<comment type="caution">
    <text evidence="2">The sequence shown here is derived from an EMBL/GenBank/DDBJ whole genome shotgun (WGS) entry which is preliminary data.</text>
</comment>
<evidence type="ECO:0000259" key="1">
    <source>
        <dbReference type="Pfam" id="PF12697"/>
    </source>
</evidence>
<keyword evidence="3" id="KW-1185">Reference proteome</keyword>
<dbReference type="RefSeq" id="WP_127954206.1">
    <property type="nucleotide sequence ID" value="NZ_RKLO01000004.1"/>
</dbReference>
<organism evidence="2 3">
    <name type="scientific">Rhodococcus xishaensis</name>
    <dbReference type="NCBI Taxonomy" id="2487364"/>
    <lineage>
        <taxon>Bacteria</taxon>
        <taxon>Bacillati</taxon>
        <taxon>Actinomycetota</taxon>
        <taxon>Actinomycetes</taxon>
        <taxon>Mycobacteriales</taxon>
        <taxon>Nocardiaceae</taxon>
        <taxon>Rhodococcus</taxon>
    </lineage>
</organism>